<name>A0A2G2VYC4_CAPBA</name>
<dbReference type="Pfam" id="PF13963">
    <property type="entry name" value="Transpos_assoc"/>
    <property type="match status" value="1"/>
</dbReference>
<sequence>MNNLGHSWMYERLDGRGGLYSRFVTEVGEFIQFACSQPNRMSGDKVRCPCAKCQNYKFMDVKLLNVTFINLDLLRTILFGSIKGKVMIISGTSYGNELHGSGQPTFGENPYQQMILDAASSNFSQGSSWQSYNNSEPRSSHPFQNSMEEDPNPVSKKFYDLLDTTDAKLYPGSYLSQLAVVSRMLNIKIENNMSQRGYNQMMKLLKESLPEDNIMHDSYYQTKKLVRSLGLPVEKIDCCESGLLNLYYQAELTVSESPDSVTETVGCVHLTDMPQAKLIGVQSLPCLERYWYRTTSKDICYGVSPNLAGDTWD</sequence>
<dbReference type="EMBL" id="MLFT02000009">
    <property type="protein sequence ID" value="PHT37975.1"/>
    <property type="molecule type" value="Genomic_DNA"/>
</dbReference>
<evidence type="ECO:0000256" key="1">
    <source>
        <dbReference type="SAM" id="MobiDB-lite"/>
    </source>
</evidence>
<dbReference type="Proteomes" id="UP000224567">
    <property type="component" value="Unassembled WGS sequence"/>
</dbReference>
<feature type="domain" description="Transposase-associated" evidence="2">
    <location>
        <begin position="7"/>
        <end position="64"/>
    </location>
</feature>
<protein>
    <recommendedName>
        <fullName evidence="2">Transposase-associated domain-containing protein</fullName>
    </recommendedName>
</protein>
<feature type="region of interest" description="Disordered" evidence="1">
    <location>
        <begin position="126"/>
        <end position="151"/>
    </location>
</feature>
<reference evidence="3 4" key="1">
    <citation type="journal article" date="2017" name="Genome Biol.">
        <title>New reference genome sequences of hot pepper reveal the massive evolution of plant disease-resistance genes by retroduplication.</title>
        <authorList>
            <person name="Kim S."/>
            <person name="Park J."/>
            <person name="Yeom S.I."/>
            <person name="Kim Y.M."/>
            <person name="Seo E."/>
            <person name="Kim K.T."/>
            <person name="Kim M.S."/>
            <person name="Lee J.M."/>
            <person name="Cheong K."/>
            <person name="Shin H.S."/>
            <person name="Kim S.B."/>
            <person name="Han K."/>
            <person name="Lee J."/>
            <person name="Park M."/>
            <person name="Lee H.A."/>
            <person name="Lee H.Y."/>
            <person name="Lee Y."/>
            <person name="Oh S."/>
            <person name="Lee J.H."/>
            <person name="Choi E."/>
            <person name="Choi E."/>
            <person name="Lee S.E."/>
            <person name="Jeon J."/>
            <person name="Kim H."/>
            <person name="Choi G."/>
            <person name="Song H."/>
            <person name="Lee J."/>
            <person name="Lee S.C."/>
            <person name="Kwon J.K."/>
            <person name="Lee H.Y."/>
            <person name="Koo N."/>
            <person name="Hong Y."/>
            <person name="Kim R.W."/>
            <person name="Kang W.H."/>
            <person name="Huh J.H."/>
            <person name="Kang B.C."/>
            <person name="Yang T.J."/>
            <person name="Lee Y.H."/>
            <person name="Bennetzen J.L."/>
            <person name="Choi D."/>
        </authorList>
    </citation>
    <scope>NUCLEOTIDE SEQUENCE [LARGE SCALE GENOMIC DNA]</scope>
    <source>
        <strain evidence="4">cv. PBC81</strain>
    </source>
</reference>
<gene>
    <name evidence="3" type="ORF">CQW23_21548</name>
</gene>
<evidence type="ECO:0000259" key="2">
    <source>
        <dbReference type="Pfam" id="PF13963"/>
    </source>
</evidence>
<dbReference type="OrthoDB" id="1729146at2759"/>
<dbReference type="PANTHER" id="PTHR10775:SF187">
    <property type="entry name" value="TRANSPOSASE-ASSOCIATED DOMAIN-CONTAINING PROTEIN"/>
    <property type="match status" value="1"/>
</dbReference>
<reference evidence="4" key="2">
    <citation type="journal article" date="2017" name="J. Anim. Genet.">
        <title>Multiple reference genome sequences of hot pepper reveal the massive evolution of plant disease resistance genes by retroduplication.</title>
        <authorList>
            <person name="Kim S."/>
            <person name="Park J."/>
            <person name="Yeom S.-I."/>
            <person name="Kim Y.-M."/>
            <person name="Seo E."/>
            <person name="Kim K.-T."/>
            <person name="Kim M.-S."/>
            <person name="Lee J.M."/>
            <person name="Cheong K."/>
            <person name="Shin H.-S."/>
            <person name="Kim S.-B."/>
            <person name="Han K."/>
            <person name="Lee J."/>
            <person name="Park M."/>
            <person name="Lee H.-A."/>
            <person name="Lee H.-Y."/>
            <person name="Lee Y."/>
            <person name="Oh S."/>
            <person name="Lee J.H."/>
            <person name="Choi E."/>
            <person name="Choi E."/>
            <person name="Lee S.E."/>
            <person name="Jeon J."/>
            <person name="Kim H."/>
            <person name="Choi G."/>
            <person name="Song H."/>
            <person name="Lee J."/>
            <person name="Lee S.-C."/>
            <person name="Kwon J.-K."/>
            <person name="Lee H.-Y."/>
            <person name="Koo N."/>
            <person name="Hong Y."/>
            <person name="Kim R.W."/>
            <person name="Kang W.-H."/>
            <person name="Huh J.H."/>
            <person name="Kang B.-C."/>
            <person name="Yang T.-J."/>
            <person name="Lee Y.-H."/>
            <person name="Bennetzen J.L."/>
            <person name="Choi D."/>
        </authorList>
    </citation>
    <scope>NUCLEOTIDE SEQUENCE [LARGE SCALE GENOMIC DNA]</scope>
    <source>
        <strain evidence="4">cv. PBC81</strain>
    </source>
</reference>
<accession>A0A2G2VYC4</accession>
<organism evidence="3 4">
    <name type="scientific">Capsicum baccatum</name>
    <name type="common">Peruvian pepper</name>
    <dbReference type="NCBI Taxonomy" id="33114"/>
    <lineage>
        <taxon>Eukaryota</taxon>
        <taxon>Viridiplantae</taxon>
        <taxon>Streptophyta</taxon>
        <taxon>Embryophyta</taxon>
        <taxon>Tracheophyta</taxon>
        <taxon>Spermatophyta</taxon>
        <taxon>Magnoliopsida</taxon>
        <taxon>eudicotyledons</taxon>
        <taxon>Gunneridae</taxon>
        <taxon>Pentapetalae</taxon>
        <taxon>asterids</taxon>
        <taxon>lamiids</taxon>
        <taxon>Solanales</taxon>
        <taxon>Solanaceae</taxon>
        <taxon>Solanoideae</taxon>
        <taxon>Capsiceae</taxon>
        <taxon>Capsicum</taxon>
    </lineage>
</organism>
<proteinExistence type="predicted"/>
<evidence type="ECO:0000313" key="3">
    <source>
        <dbReference type="EMBL" id="PHT37975.1"/>
    </source>
</evidence>
<dbReference type="PANTHER" id="PTHR10775">
    <property type="entry name" value="OS08G0208400 PROTEIN"/>
    <property type="match status" value="1"/>
</dbReference>
<dbReference type="AlphaFoldDB" id="A0A2G2VYC4"/>
<evidence type="ECO:0000313" key="4">
    <source>
        <dbReference type="Proteomes" id="UP000224567"/>
    </source>
</evidence>
<dbReference type="InterPro" id="IPR029480">
    <property type="entry name" value="Transpos_assoc"/>
</dbReference>
<feature type="compositionally biased region" description="Polar residues" evidence="1">
    <location>
        <begin position="132"/>
        <end position="146"/>
    </location>
</feature>
<keyword evidence="4" id="KW-1185">Reference proteome</keyword>
<comment type="caution">
    <text evidence="3">The sequence shown here is derived from an EMBL/GenBank/DDBJ whole genome shotgun (WGS) entry which is preliminary data.</text>
</comment>